<dbReference type="EMBL" id="JAUSVM010000001">
    <property type="protein sequence ID" value="MDQ0426706.1"/>
    <property type="molecule type" value="Genomic_DNA"/>
</dbReference>
<dbReference type="InterPro" id="IPR013762">
    <property type="entry name" value="Integrase-like_cat_sf"/>
</dbReference>
<reference evidence="6 7" key="1">
    <citation type="submission" date="2023-07" db="EMBL/GenBank/DDBJ databases">
        <title>Sequencing the genomes of 1000 actinobacteria strains.</title>
        <authorList>
            <person name="Klenk H.-P."/>
        </authorList>
    </citation>
    <scope>NUCLEOTIDE SEQUENCE [LARGE SCALE GENOMIC DNA]</scope>
    <source>
        <strain evidence="6 7">DSM 14785</strain>
    </source>
</reference>
<dbReference type="InterPro" id="IPR002104">
    <property type="entry name" value="Integrase_catalytic"/>
</dbReference>
<keyword evidence="3" id="KW-0233">DNA recombination</keyword>
<evidence type="ECO:0000256" key="2">
    <source>
        <dbReference type="ARBA" id="ARBA00023125"/>
    </source>
</evidence>
<dbReference type="RefSeq" id="WP_070318665.1">
    <property type="nucleotide sequence ID" value="NZ_JAUSVM010000001.1"/>
</dbReference>
<keyword evidence="7" id="KW-1185">Reference proteome</keyword>
<accession>A0ABU0GMW2</accession>
<dbReference type="PANTHER" id="PTHR30349">
    <property type="entry name" value="PHAGE INTEGRASE-RELATED"/>
    <property type="match status" value="1"/>
</dbReference>
<proteinExistence type="inferred from homology"/>
<gene>
    <name evidence="6" type="ORF">JO380_003087</name>
</gene>
<dbReference type="Pfam" id="PF00589">
    <property type="entry name" value="Phage_integrase"/>
    <property type="match status" value="1"/>
</dbReference>
<dbReference type="Proteomes" id="UP001240250">
    <property type="component" value="Unassembled WGS sequence"/>
</dbReference>
<comment type="similarity">
    <text evidence="1">Belongs to the 'phage' integrase family.</text>
</comment>
<dbReference type="PROSITE" id="PS51898">
    <property type="entry name" value="TYR_RECOMBINASE"/>
    <property type="match status" value="1"/>
</dbReference>
<feature type="region of interest" description="Disordered" evidence="4">
    <location>
        <begin position="254"/>
        <end position="291"/>
    </location>
</feature>
<dbReference type="CDD" id="cd00796">
    <property type="entry name" value="INT_Rci_Hp1_C"/>
    <property type="match status" value="1"/>
</dbReference>
<comment type="caution">
    <text evidence="6">The sequence shown here is derived from an EMBL/GenBank/DDBJ whole genome shotgun (WGS) entry which is preliminary data.</text>
</comment>
<feature type="compositionally biased region" description="Polar residues" evidence="4">
    <location>
        <begin position="278"/>
        <end position="291"/>
    </location>
</feature>
<evidence type="ECO:0000256" key="4">
    <source>
        <dbReference type="SAM" id="MobiDB-lite"/>
    </source>
</evidence>
<feature type="domain" description="Tyr recombinase" evidence="5">
    <location>
        <begin position="90"/>
        <end position="284"/>
    </location>
</feature>
<dbReference type="Gene3D" id="1.10.443.10">
    <property type="entry name" value="Intergrase catalytic core"/>
    <property type="match status" value="1"/>
</dbReference>
<evidence type="ECO:0000256" key="1">
    <source>
        <dbReference type="ARBA" id="ARBA00008857"/>
    </source>
</evidence>
<dbReference type="InterPro" id="IPR050090">
    <property type="entry name" value="Tyrosine_recombinase_XerCD"/>
</dbReference>
<evidence type="ECO:0000259" key="5">
    <source>
        <dbReference type="PROSITE" id="PS51898"/>
    </source>
</evidence>
<organism evidence="6 7">
    <name type="scientific">Cellulomonas iranensis</name>
    <dbReference type="NCBI Taxonomy" id="76862"/>
    <lineage>
        <taxon>Bacteria</taxon>
        <taxon>Bacillati</taxon>
        <taxon>Actinomycetota</taxon>
        <taxon>Actinomycetes</taxon>
        <taxon>Micrococcales</taxon>
        <taxon>Cellulomonadaceae</taxon>
        <taxon>Cellulomonas</taxon>
    </lineage>
</organism>
<keyword evidence="2" id="KW-0238">DNA-binding</keyword>
<evidence type="ECO:0000313" key="7">
    <source>
        <dbReference type="Proteomes" id="UP001240250"/>
    </source>
</evidence>
<evidence type="ECO:0000313" key="6">
    <source>
        <dbReference type="EMBL" id="MDQ0426706.1"/>
    </source>
</evidence>
<sequence length="350" mass="37710">MTILKFGPAAAWPRDIVRSSARALVPMAGGQQEHRDVKAWAASLRSGGLSPGSVQRTVHLLSASLNAAVEAEVLPANPAARLRLPAPAPSVERYLTHEELDDVVAHLDGVWRQMAILLAGTGMRWGETAGLHRGRVDAKRGFIEVAEVSSDAEGAMKPFPKGKCPRQVPIAPWLELGAPRRGACTLGDGHDVCRGPLVLTSASGTVLDLDNFRKRWTAACRAAGVGRVRVHDLRHTYASWLLQAGVPLAEVGRLLGHQSPSPPSGTRTSPRCRRRPSWQRSGTAGVQQTCSRVLHHRTPRRTAALIYGSSETALDLHEHTIGHHDAPQGSTPCRALIIRRSWVQAPTGPP</sequence>
<dbReference type="InterPro" id="IPR010998">
    <property type="entry name" value="Integrase_recombinase_N"/>
</dbReference>
<dbReference type="InterPro" id="IPR011010">
    <property type="entry name" value="DNA_brk_join_enz"/>
</dbReference>
<protein>
    <submittedName>
        <fullName evidence="6">Integrase</fullName>
    </submittedName>
</protein>
<dbReference type="PANTHER" id="PTHR30349:SF64">
    <property type="entry name" value="PROPHAGE INTEGRASE INTD-RELATED"/>
    <property type="match status" value="1"/>
</dbReference>
<name>A0ABU0GMW2_9CELL</name>
<evidence type="ECO:0000256" key="3">
    <source>
        <dbReference type="ARBA" id="ARBA00023172"/>
    </source>
</evidence>
<dbReference type="SUPFAM" id="SSF56349">
    <property type="entry name" value="DNA breaking-rejoining enzymes"/>
    <property type="match status" value="1"/>
</dbReference>
<dbReference type="Gene3D" id="1.10.150.130">
    <property type="match status" value="1"/>
</dbReference>